<accession>A0A3D8J2Q5</accession>
<dbReference type="GO" id="GO:0003677">
    <property type="term" value="F:DNA binding"/>
    <property type="evidence" value="ECO:0007669"/>
    <property type="project" value="UniProtKB-KW"/>
</dbReference>
<dbReference type="OrthoDB" id="9808725at2"/>
<keyword evidence="2" id="KW-0238">DNA-binding</keyword>
<organism evidence="5 6">
    <name type="scientific">Helicobacter brantae</name>
    <dbReference type="NCBI Taxonomy" id="375927"/>
    <lineage>
        <taxon>Bacteria</taxon>
        <taxon>Pseudomonadati</taxon>
        <taxon>Campylobacterota</taxon>
        <taxon>Epsilonproteobacteria</taxon>
        <taxon>Campylobacterales</taxon>
        <taxon>Helicobacteraceae</taxon>
        <taxon>Helicobacter</taxon>
    </lineage>
</organism>
<dbReference type="EMBL" id="NXLV01000003">
    <property type="protein sequence ID" value="RDU71425.1"/>
    <property type="molecule type" value="Genomic_DNA"/>
</dbReference>
<dbReference type="SUPFAM" id="SSF46785">
    <property type="entry name" value="Winged helix' DNA-binding domain"/>
    <property type="match status" value="1"/>
</dbReference>
<dbReference type="Pfam" id="PF01047">
    <property type="entry name" value="MarR"/>
    <property type="match status" value="1"/>
</dbReference>
<evidence type="ECO:0000259" key="4">
    <source>
        <dbReference type="PROSITE" id="PS50995"/>
    </source>
</evidence>
<dbReference type="GO" id="GO:0003700">
    <property type="term" value="F:DNA-binding transcription factor activity"/>
    <property type="evidence" value="ECO:0007669"/>
    <property type="project" value="InterPro"/>
</dbReference>
<dbReference type="PROSITE" id="PS50995">
    <property type="entry name" value="HTH_MARR_2"/>
    <property type="match status" value="1"/>
</dbReference>
<evidence type="ECO:0000313" key="5">
    <source>
        <dbReference type="EMBL" id="RDU71425.1"/>
    </source>
</evidence>
<dbReference type="PANTHER" id="PTHR42756:SF1">
    <property type="entry name" value="TRANSCRIPTIONAL REPRESSOR OF EMRAB OPERON"/>
    <property type="match status" value="1"/>
</dbReference>
<keyword evidence="3" id="KW-0804">Transcription</keyword>
<protein>
    <submittedName>
        <fullName evidence="5">MarR family transcriptional regulator</fullName>
    </submittedName>
</protein>
<comment type="caution">
    <text evidence="5">The sequence shown here is derived from an EMBL/GenBank/DDBJ whole genome shotgun (WGS) entry which is preliminary data.</text>
</comment>
<proteinExistence type="predicted"/>
<dbReference type="PANTHER" id="PTHR42756">
    <property type="entry name" value="TRANSCRIPTIONAL REGULATOR, MARR"/>
    <property type="match status" value="1"/>
</dbReference>
<evidence type="ECO:0000313" key="6">
    <source>
        <dbReference type="Proteomes" id="UP000257045"/>
    </source>
</evidence>
<dbReference type="Proteomes" id="UP000257045">
    <property type="component" value="Unassembled WGS sequence"/>
</dbReference>
<reference evidence="5 6" key="1">
    <citation type="submission" date="2018-04" db="EMBL/GenBank/DDBJ databases">
        <title>Novel Campyloabacter and Helicobacter Species and Strains.</title>
        <authorList>
            <person name="Mannion A.J."/>
            <person name="Shen Z."/>
            <person name="Fox J.G."/>
        </authorList>
    </citation>
    <scope>NUCLEOTIDE SEQUENCE [LARGE SCALE GENOMIC DNA]</scope>
    <source>
        <strain evidence="5 6">MIT 04-9366</strain>
    </source>
</reference>
<dbReference type="RefSeq" id="WP_115569137.1">
    <property type="nucleotide sequence ID" value="NZ_NXLV01000003.1"/>
</dbReference>
<dbReference type="InterPro" id="IPR036388">
    <property type="entry name" value="WH-like_DNA-bd_sf"/>
</dbReference>
<dbReference type="AlphaFoldDB" id="A0A3D8J2Q5"/>
<keyword evidence="6" id="KW-1185">Reference proteome</keyword>
<dbReference type="InterPro" id="IPR000835">
    <property type="entry name" value="HTH_MarR-typ"/>
</dbReference>
<dbReference type="PRINTS" id="PR00598">
    <property type="entry name" value="HTHMARR"/>
</dbReference>
<name>A0A3D8J2Q5_9HELI</name>
<gene>
    <name evidence="5" type="ORF">CQA58_02440</name>
</gene>
<dbReference type="SMART" id="SM00347">
    <property type="entry name" value="HTH_MARR"/>
    <property type="match status" value="1"/>
</dbReference>
<feature type="domain" description="HTH marR-type" evidence="4">
    <location>
        <begin position="1"/>
        <end position="133"/>
    </location>
</feature>
<keyword evidence="1" id="KW-0805">Transcription regulation</keyword>
<evidence type="ECO:0000256" key="3">
    <source>
        <dbReference type="ARBA" id="ARBA00023163"/>
    </source>
</evidence>
<sequence length="138" mass="15810">MQTIGYEICQSARRVYQYLDSLFAEYDVTPEQWVIIKQLLQEEGISQKELSLAVRKDQNTTKAIVDKLTNKGYIHREGNPLDKRAFILTLTPKAREIAPKLSKLDEEMIEALKEGLSGEELEVLSSTLKKIQRNLSLD</sequence>
<evidence type="ECO:0000256" key="2">
    <source>
        <dbReference type="ARBA" id="ARBA00023125"/>
    </source>
</evidence>
<dbReference type="Gene3D" id="1.10.10.10">
    <property type="entry name" value="Winged helix-like DNA-binding domain superfamily/Winged helix DNA-binding domain"/>
    <property type="match status" value="1"/>
</dbReference>
<dbReference type="InterPro" id="IPR036390">
    <property type="entry name" value="WH_DNA-bd_sf"/>
</dbReference>
<evidence type="ECO:0000256" key="1">
    <source>
        <dbReference type="ARBA" id="ARBA00023015"/>
    </source>
</evidence>